<dbReference type="Pfam" id="PF08712">
    <property type="entry name" value="Nfu_N"/>
    <property type="match status" value="1"/>
</dbReference>
<feature type="domain" description="Scaffold protein Nfu/NifU N-terminal" evidence="2">
    <location>
        <begin position="3"/>
        <end position="89"/>
    </location>
</feature>
<dbReference type="PANTHER" id="PTHR11178:SF1">
    <property type="entry name" value="NFU1 IRON-SULFUR CLUSTER SCAFFOLD HOMOLOG, MITOCHONDRIAL"/>
    <property type="match status" value="1"/>
</dbReference>
<dbReference type="InterPro" id="IPR036498">
    <property type="entry name" value="Nfu/NifU_N_sf"/>
</dbReference>
<dbReference type="Gene3D" id="3.30.300.130">
    <property type="entry name" value="Fe-S cluster assembly (FSCA)"/>
    <property type="match status" value="1"/>
</dbReference>
<dbReference type="Pfam" id="PF01106">
    <property type="entry name" value="NifU"/>
    <property type="match status" value="1"/>
</dbReference>
<dbReference type="PANTHER" id="PTHR11178">
    <property type="entry name" value="IRON-SULFUR CLUSTER SCAFFOLD PROTEIN NFU-RELATED"/>
    <property type="match status" value="1"/>
</dbReference>
<dbReference type="Proteomes" id="UP001595379">
    <property type="component" value="Unassembled WGS sequence"/>
</dbReference>
<sequence>MFIQTEPTPNPNTMKFLPGREIAPDEPREFAVPDDAAGSLLPESLFAVDGVTGVFCGADYVSVSKDETVDWSHIKPAILGAIMDALESGKPLFSGDAMAAEEELPEGPAREIKELIDTRVRPAVARDGGDIIFKGFDEQNGIVALVMRGACAGCPSSTATLKQGIENLLKHYVPEVREVVAVG</sequence>
<evidence type="ECO:0000313" key="3">
    <source>
        <dbReference type="EMBL" id="MFC2926068.1"/>
    </source>
</evidence>
<reference evidence="4" key="1">
    <citation type="journal article" date="2019" name="Int. J. Syst. Evol. Microbiol.">
        <title>The Global Catalogue of Microorganisms (GCM) 10K type strain sequencing project: providing services to taxonomists for standard genome sequencing and annotation.</title>
        <authorList>
            <consortium name="The Broad Institute Genomics Platform"/>
            <consortium name="The Broad Institute Genome Sequencing Center for Infectious Disease"/>
            <person name="Wu L."/>
            <person name="Ma J."/>
        </authorList>
    </citation>
    <scope>NUCLEOTIDE SEQUENCE [LARGE SCALE GENOMIC DNA]</scope>
    <source>
        <strain evidence="4">KCTC 52487</strain>
    </source>
</reference>
<dbReference type="InterPro" id="IPR035433">
    <property type="entry name" value="NFU1-like"/>
</dbReference>
<dbReference type="SMART" id="SM00932">
    <property type="entry name" value="Nfu_N"/>
    <property type="match status" value="1"/>
</dbReference>
<dbReference type="SUPFAM" id="SSF110836">
    <property type="entry name" value="Hypothetical protein SAV1430"/>
    <property type="match status" value="1"/>
</dbReference>
<dbReference type="RefSeq" id="WP_343164389.1">
    <property type="nucleotide sequence ID" value="NZ_JBHRSV010000016.1"/>
</dbReference>
<protein>
    <submittedName>
        <fullName evidence="3">NifU family protein</fullName>
    </submittedName>
</protein>
<evidence type="ECO:0000256" key="1">
    <source>
        <dbReference type="ARBA" id="ARBA00006420"/>
    </source>
</evidence>
<dbReference type="SUPFAM" id="SSF117916">
    <property type="entry name" value="Fe-S cluster assembly (FSCA) domain-like"/>
    <property type="match status" value="1"/>
</dbReference>
<dbReference type="Gene3D" id="3.30.1370.70">
    <property type="entry name" value="Scaffold protein Nfu/NifU, N-terminal domain"/>
    <property type="match status" value="1"/>
</dbReference>
<evidence type="ECO:0000259" key="2">
    <source>
        <dbReference type="SMART" id="SM00932"/>
    </source>
</evidence>
<keyword evidence="4" id="KW-1185">Reference proteome</keyword>
<comment type="caution">
    <text evidence="3">The sequence shown here is derived from an EMBL/GenBank/DDBJ whole genome shotgun (WGS) entry which is preliminary data.</text>
</comment>
<gene>
    <name evidence="3" type="ORF">ACFOOR_08115</name>
</gene>
<dbReference type="InterPro" id="IPR034904">
    <property type="entry name" value="FSCA_dom_sf"/>
</dbReference>
<name>A0ABV6ZXK4_9PROT</name>
<dbReference type="PIRSF" id="PIRSF036773">
    <property type="entry name" value="HIRIP5"/>
    <property type="match status" value="1"/>
</dbReference>
<dbReference type="InterPro" id="IPR001075">
    <property type="entry name" value="NIF_FeS_clus_asmbl_NifU_C"/>
</dbReference>
<evidence type="ECO:0000313" key="4">
    <source>
        <dbReference type="Proteomes" id="UP001595379"/>
    </source>
</evidence>
<accession>A0ABV6ZXK4</accession>
<comment type="similarity">
    <text evidence="1">Belongs to the NifU family.</text>
</comment>
<dbReference type="InterPro" id="IPR014824">
    <property type="entry name" value="Nfu/NifU_N"/>
</dbReference>
<organism evidence="3 4">
    <name type="scientific">Hyphobacterium vulgare</name>
    <dbReference type="NCBI Taxonomy" id="1736751"/>
    <lineage>
        <taxon>Bacteria</taxon>
        <taxon>Pseudomonadati</taxon>
        <taxon>Pseudomonadota</taxon>
        <taxon>Alphaproteobacteria</taxon>
        <taxon>Maricaulales</taxon>
        <taxon>Maricaulaceae</taxon>
        <taxon>Hyphobacterium</taxon>
    </lineage>
</organism>
<dbReference type="EMBL" id="JBHRSV010000016">
    <property type="protein sequence ID" value="MFC2926068.1"/>
    <property type="molecule type" value="Genomic_DNA"/>
</dbReference>
<proteinExistence type="inferred from homology"/>